<dbReference type="Pfam" id="PF00072">
    <property type="entry name" value="Response_reg"/>
    <property type="match status" value="1"/>
</dbReference>
<dbReference type="SUPFAM" id="SSF52172">
    <property type="entry name" value="CheY-like"/>
    <property type="match status" value="1"/>
</dbReference>
<dbReference type="Gene3D" id="3.40.50.2300">
    <property type="match status" value="1"/>
</dbReference>
<dbReference type="KEGG" id="bmj:BMULJ_05752"/>
<accession>A0A0H3KQS2</accession>
<dbReference type="SMART" id="SM00448">
    <property type="entry name" value="REC"/>
    <property type="match status" value="1"/>
</dbReference>
<dbReference type="KEGG" id="bmu:Bmul_5768"/>
<evidence type="ECO:0000256" key="2">
    <source>
        <dbReference type="PROSITE-ProRule" id="PRU00169"/>
    </source>
</evidence>
<name>A0A0H3KQS2_BURM1</name>
<dbReference type="eggNOG" id="COG0784">
    <property type="taxonomic scope" value="Bacteria"/>
</dbReference>
<keyword evidence="5" id="KW-1185">Reference proteome</keyword>
<evidence type="ECO:0000259" key="3">
    <source>
        <dbReference type="PROSITE" id="PS50110"/>
    </source>
</evidence>
<dbReference type="PANTHER" id="PTHR45339:SF6">
    <property type="entry name" value="SENSORY HISTIDINE PROTEIN KINASE"/>
    <property type="match status" value="1"/>
</dbReference>
<evidence type="ECO:0000313" key="4">
    <source>
        <dbReference type="EMBL" id="BAG47567.1"/>
    </source>
</evidence>
<dbReference type="EMBL" id="AP009387">
    <property type="protein sequence ID" value="BAG47567.1"/>
    <property type="molecule type" value="Genomic_DNA"/>
</dbReference>
<dbReference type="InterPro" id="IPR001789">
    <property type="entry name" value="Sig_transdc_resp-reg_receiver"/>
</dbReference>
<sequence length="164" mass="17429">MTASSGGEERGARFTVRLPLMHETSVDQEFTAPASSGSALLDGLSFLLVDDDVAAQEVLAHLLRNLGAQVHTATGAADALNCLEAGSFDILITDLAMPGADGHTLLRRIRQQEGNRRRIYALALTGLASIQDRDAANAAGFDDHLPKPMNLQLLLAKLSLGRGR</sequence>
<dbReference type="GO" id="GO:0000160">
    <property type="term" value="P:phosphorelay signal transduction system"/>
    <property type="evidence" value="ECO:0007669"/>
    <property type="project" value="InterPro"/>
</dbReference>
<feature type="domain" description="Response regulatory" evidence="3">
    <location>
        <begin position="45"/>
        <end position="162"/>
    </location>
</feature>
<protein>
    <submittedName>
        <fullName evidence="4">Response regulator receiver protein</fullName>
    </submittedName>
</protein>
<dbReference type="PANTHER" id="PTHR45339">
    <property type="entry name" value="HYBRID SIGNAL TRANSDUCTION HISTIDINE KINASE J"/>
    <property type="match status" value="1"/>
</dbReference>
<dbReference type="InterPro" id="IPR011006">
    <property type="entry name" value="CheY-like_superfamily"/>
</dbReference>
<organism evidence="4 5">
    <name type="scientific">Burkholderia multivorans (strain ATCC 17616 / 249)</name>
    <dbReference type="NCBI Taxonomy" id="395019"/>
    <lineage>
        <taxon>Bacteria</taxon>
        <taxon>Pseudomonadati</taxon>
        <taxon>Pseudomonadota</taxon>
        <taxon>Betaproteobacteria</taxon>
        <taxon>Burkholderiales</taxon>
        <taxon>Burkholderiaceae</taxon>
        <taxon>Burkholderia</taxon>
        <taxon>Burkholderia cepacia complex</taxon>
    </lineage>
</organism>
<dbReference type="STRING" id="395019.BMULJ_05752"/>
<proteinExistence type="predicted"/>
<evidence type="ECO:0000313" key="5">
    <source>
        <dbReference type="Proteomes" id="UP000008815"/>
    </source>
</evidence>
<dbReference type="GeneID" id="93172864"/>
<gene>
    <name evidence="4" type="ordered locus">BMULJ_05752</name>
</gene>
<evidence type="ECO:0000256" key="1">
    <source>
        <dbReference type="ARBA" id="ARBA00022553"/>
    </source>
</evidence>
<dbReference type="Proteomes" id="UP000008815">
    <property type="component" value="Chromosome 3"/>
</dbReference>
<dbReference type="RefSeq" id="WP_012218130.1">
    <property type="nucleotide sequence ID" value="NC_010087.1"/>
</dbReference>
<dbReference type="PROSITE" id="PS50110">
    <property type="entry name" value="RESPONSE_REGULATORY"/>
    <property type="match status" value="1"/>
</dbReference>
<keyword evidence="1 2" id="KW-0597">Phosphoprotein</keyword>
<dbReference type="AlphaFoldDB" id="A0A0H3KQS2"/>
<feature type="modified residue" description="4-aspartylphosphate" evidence="2">
    <location>
        <position position="94"/>
    </location>
</feature>
<dbReference type="HOGENOM" id="CLU_000445_69_12_4"/>
<reference evidence="4 5" key="1">
    <citation type="submission" date="2007-04" db="EMBL/GenBank/DDBJ databases">
        <title>Complete genome sequence of Burkholderia multivorans ATCC 17616.</title>
        <authorList>
            <person name="Ohtsubo Y."/>
            <person name="Yamashita A."/>
            <person name="Kurokawa K."/>
            <person name="Takami H."/>
            <person name="Yuhara S."/>
            <person name="Nishiyama E."/>
            <person name="Endo R."/>
            <person name="Miyazaki R."/>
            <person name="Ono A."/>
            <person name="Yano K."/>
            <person name="Ito M."/>
            <person name="Sota M."/>
            <person name="Yuji N."/>
            <person name="Hattori M."/>
            <person name="Tsuda M."/>
        </authorList>
    </citation>
    <scope>NUCLEOTIDE SEQUENCE [LARGE SCALE GENOMIC DNA]</scope>
    <source>
        <strain evidence="5">ATCC 17616 / 249</strain>
    </source>
</reference>